<dbReference type="Proteomes" id="UP000007033">
    <property type="component" value="Plasmid p1"/>
</dbReference>
<dbReference type="RefSeq" id="WP_013682694.1">
    <property type="nucleotide sequence ID" value="NC_015319.1"/>
</dbReference>
<dbReference type="KEGG" id="lam:LA2_10999"/>
<accession>F2M3S9</accession>
<geneLocation type="plasmid" evidence="4">
    <name>plasmid1</name>
</geneLocation>
<dbReference type="PANTHER" id="PTHR30349:SF82">
    <property type="entry name" value="INTEGRASE_RECOMBINASE YOEC-RELATED"/>
    <property type="match status" value="1"/>
</dbReference>
<dbReference type="GO" id="GO:0006310">
    <property type="term" value="P:DNA recombination"/>
    <property type="evidence" value="ECO:0007669"/>
    <property type="project" value="UniProtKB-KW"/>
</dbReference>
<proteinExistence type="predicted"/>
<evidence type="ECO:0000313" key="4">
    <source>
        <dbReference type="Proteomes" id="UP000007033"/>
    </source>
</evidence>
<evidence type="ECO:0000256" key="1">
    <source>
        <dbReference type="ARBA" id="ARBA00023172"/>
    </source>
</evidence>
<reference evidence="3 4" key="1">
    <citation type="submission" date="2011-03" db="EMBL/GenBank/DDBJ databases">
        <authorList>
            <person name="Kant R."/>
            <person name="Paulin L."/>
            <person name="Alatalo E."/>
            <person name="de Vos W.M."/>
            <person name="Palva A."/>
        </authorList>
    </citation>
    <scope>NUCLEOTIDE SEQUENCE [LARGE SCALE GENOMIC DNA]</scope>
    <source>
        <strain evidence="3 4">GRL 1112</strain>
        <plasmid evidence="4">plasmid1</plasmid>
    </source>
</reference>
<dbReference type="SUPFAM" id="SSF56349">
    <property type="entry name" value="DNA breaking-rejoining enzymes"/>
    <property type="match status" value="1"/>
</dbReference>
<dbReference type="Pfam" id="PF00589">
    <property type="entry name" value="Phage_integrase"/>
    <property type="match status" value="1"/>
</dbReference>
<dbReference type="GO" id="GO:0003677">
    <property type="term" value="F:DNA binding"/>
    <property type="evidence" value="ECO:0007669"/>
    <property type="project" value="InterPro"/>
</dbReference>
<keyword evidence="1" id="KW-0233">DNA recombination</keyword>
<name>F2M3S9_LACAR</name>
<dbReference type="PANTHER" id="PTHR30349">
    <property type="entry name" value="PHAGE INTEGRASE-RELATED"/>
    <property type="match status" value="1"/>
</dbReference>
<dbReference type="AlphaFoldDB" id="F2M3S9"/>
<evidence type="ECO:0000259" key="2">
    <source>
        <dbReference type="PROSITE" id="PS51898"/>
    </source>
</evidence>
<dbReference type="InterPro" id="IPR013762">
    <property type="entry name" value="Integrase-like_cat_sf"/>
</dbReference>
<dbReference type="EMBL" id="CP002612">
    <property type="protein sequence ID" value="AEA32929.1"/>
    <property type="molecule type" value="Genomic_DNA"/>
</dbReference>
<dbReference type="InterPro" id="IPR002104">
    <property type="entry name" value="Integrase_catalytic"/>
</dbReference>
<dbReference type="InterPro" id="IPR050090">
    <property type="entry name" value="Tyrosine_recombinase_XerCD"/>
</dbReference>
<feature type="domain" description="Tyr recombinase" evidence="2">
    <location>
        <begin position="6"/>
        <end position="203"/>
    </location>
</feature>
<protein>
    <submittedName>
        <fullName evidence="3">Tyrosine family DNA recombinase</fullName>
    </submittedName>
</protein>
<gene>
    <name evidence="3" type="ORF">LA2_10999</name>
</gene>
<dbReference type="PROSITE" id="PS51898">
    <property type="entry name" value="TYR_RECOMBINASE"/>
    <property type="match status" value="1"/>
</dbReference>
<sequence>MTKKHKDTRPITDTIFLNKFLNKLKSEGEMGERNYAIFQLGKVTCLRVSDVLALKKSQVFDAGGRVKKDAYIIDKKTKKQNHLYLTPVRDVLEDYYVWLQDYEKKHPYKKLASSEWLFPSSRCLGFNTPIRENTYYRICHKVGLELGVDWIGSHTMRKTGAVMIYEQTGHNIGFVSHLLNHSSESMTLRYLGFEEERKEALLDQINFNRI</sequence>
<evidence type="ECO:0000313" key="3">
    <source>
        <dbReference type="EMBL" id="AEA32929.1"/>
    </source>
</evidence>
<dbReference type="HOGENOM" id="CLU_027562_33_1_9"/>
<dbReference type="Gene3D" id="1.10.443.10">
    <property type="entry name" value="Intergrase catalytic core"/>
    <property type="match status" value="1"/>
</dbReference>
<organism evidence="3 4">
    <name type="scientific">Lactobacillus amylovorus (strain GRL 1112)</name>
    <dbReference type="NCBI Taxonomy" id="695560"/>
    <lineage>
        <taxon>Bacteria</taxon>
        <taxon>Bacillati</taxon>
        <taxon>Bacillota</taxon>
        <taxon>Bacilli</taxon>
        <taxon>Lactobacillales</taxon>
        <taxon>Lactobacillaceae</taxon>
        <taxon>Lactobacillus</taxon>
    </lineage>
</organism>
<dbReference type="GO" id="GO:0015074">
    <property type="term" value="P:DNA integration"/>
    <property type="evidence" value="ECO:0007669"/>
    <property type="project" value="InterPro"/>
</dbReference>
<keyword evidence="3" id="KW-0614">Plasmid</keyword>
<dbReference type="InterPro" id="IPR011010">
    <property type="entry name" value="DNA_brk_join_enz"/>
</dbReference>